<evidence type="ECO:0000313" key="4">
    <source>
        <dbReference type="Proteomes" id="UP000324308"/>
    </source>
</evidence>
<dbReference type="Proteomes" id="UP000324308">
    <property type="component" value="Chromosome"/>
</dbReference>
<feature type="transmembrane region" description="Helical" evidence="2">
    <location>
        <begin position="178"/>
        <end position="195"/>
    </location>
</feature>
<evidence type="ECO:0000313" key="3">
    <source>
        <dbReference type="EMBL" id="QER86544.1"/>
    </source>
</evidence>
<reference evidence="3 4" key="1">
    <citation type="submission" date="2019-09" db="EMBL/GenBank/DDBJ databases">
        <title>Draft genome sequence of the Ebosin-producing strain Streptomyces sp. 139.</title>
        <authorList>
            <person name="Ai L."/>
            <person name="Geng M."/>
            <person name="Ma M."/>
            <person name="Bai L."/>
        </authorList>
    </citation>
    <scope>NUCLEOTIDE SEQUENCE [LARGE SCALE GENOMIC DNA]</scope>
    <source>
        <strain evidence="3 4">139</strain>
    </source>
</reference>
<feature type="compositionally biased region" description="Basic and acidic residues" evidence="1">
    <location>
        <begin position="586"/>
        <end position="595"/>
    </location>
</feature>
<keyword evidence="2" id="KW-0472">Membrane</keyword>
<protein>
    <submittedName>
        <fullName evidence="3">Uncharacterized protein</fullName>
    </submittedName>
</protein>
<keyword evidence="2" id="KW-1133">Transmembrane helix</keyword>
<feature type="transmembrane region" description="Helical" evidence="2">
    <location>
        <begin position="264"/>
        <end position="281"/>
    </location>
</feature>
<evidence type="ECO:0000256" key="1">
    <source>
        <dbReference type="SAM" id="MobiDB-lite"/>
    </source>
</evidence>
<sequence>MVGLARVAYARVGADPSELLESDVFRSRADIESHLYDAYLDAVYSSSYDIQTAHGGWSPQQARTWIGFLAAHMKAVNEQDFAWWRLDRTLPRSASVLVMLPALVVGWLSVAVVAFGMPWWRQWLPLPSLAGAYAVLCGLALLAEAAERTTGRQEPPRRLRRPGRGDLRGAFTSWPERGLGVLAVLTIGATVTAVVRRDGSSFLYLWLSGVVVWWYGRRALRHVWRGTDPAKADSPAALLRADRRSVITVGWFSPLRLTDDATPLRHVLALPPMLLFAWQSVGGGRDVVTVGDWTLMAVATPVFWLLFAFGSSAWGGFTMARLYFWATGRLPRRLLPFLEDAHARGVLRQAGGVYRFRHIELRNRLALRVPSEVRARPRSAPGRVRRAVAAGLAAAVAGGQLVVGSGAVVAERLPGPVRSLPTACALLDAADAARLMRDPVRVAADDAASCSVGEQAPFSRNVTIGISPILLTGNGVTVSGSEMAQVRYGQLRAGAPNAGQRGVSDDGFHRDLRGLGHEAYVAAWSRSADTTARLERSRTVARVGVRVANAVVQVDYSEEFASFDRAAEVAQVLARQALRRAGLDGTRPRDGDPKPLSRGATEPAVDGPLSSVTPQSALPAKENRFAFYNRRATGSVYGATWQDDERSYIWELAFAPFVFRAPKHMDCHRNGSYTRSAYTCTAVPDLVEAGLLPDLRLEIRNLRCGVNCSDQQTAAYLRSAPDHATTPWTKHNEATYYAADVVGDGRYRMTMQRFWAWQNKTERTQQAYLLWVRVEVPSTHRALAQKIVNDMYAQTGAGDIVQLG</sequence>
<accession>A0ABX5ZQE6</accession>
<proteinExistence type="predicted"/>
<keyword evidence="4" id="KW-1185">Reference proteome</keyword>
<feature type="transmembrane region" description="Helical" evidence="2">
    <location>
        <begin position="123"/>
        <end position="143"/>
    </location>
</feature>
<evidence type="ECO:0000256" key="2">
    <source>
        <dbReference type="SAM" id="Phobius"/>
    </source>
</evidence>
<feature type="transmembrane region" description="Helical" evidence="2">
    <location>
        <begin position="94"/>
        <end position="117"/>
    </location>
</feature>
<feature type="transmembrane region" description="Helical" evidence="2">
    <location>
        <begin position="301"/>
        <end position="324"/>
    </location>
</feature>
<name>A0ABX5ZQE6_STRTE</name>
<keyword evidence="2" id="KW-0812">Transmembrane</keyword>
<dbReference type="EMBL" id="CP043959">
    <property type="protein sequence ID" value="QER86544.1"/>
    <property type="molecule type" value="Genomic_DNA"/>
</dbReference>
<gene>
    <name evidence="3" type="ORF">F3L20_12140</name>
</gene>
<feature type="transmembrane region" description="Helical" evidence="2">
    <location>
        <begin position="201"/>
        <end position="216"/>
    </location>
</feature>
<feature type="transmembrane region" description="Helical" evidence="2">
    <location>
        <begin position="387"/>
        <end position="410"/>
    </location>
</feature>
<organism evidence="3 4">
    <name type="scientific">Streptomyces tendae</name>
    <dbReference type="NCBI Taxonomy" id="1932"/>
    <lineage>
        <taxon>Bacteria</taxon>
        <taxon>Bacillati</taxon>
        <taxon>Actinomycetota</taxon>
        <taxon>Actinomycetes</taxon>
        <taxon>Kitasatosporales</taxon>
        <taxon>Streptomycetaceae</taxon>
        <taxon>Streptomyces</taxon>
    </lineage>
</organism>
<feature type="region of interest" description="Disordered" evidence="1">
    <location>
        <begin position="581"/>
        <end position="615"/>
    </location>
</feature>